<reference evidence="2" key="1">
    <citation type="submission" date="2020-05" db="EMBL/GenBank/DDBJ databases">
        <authorList>
            <person name="Chiriac C."/>
            <person name="Salcher M."/>
            <person name="Ghai R."/>
            <person name="Kavagutti S V."/>
        </authorList>
    </citation>
    <scope>NUCLEOTIDE SEQUENCE</scope>
</reference>
<organism evidence="2">
    <name type="scientific">freshwater metagenome</name>
    <dbReference type="NCBI Taxonomy" id="449393"/>
    <lineage>
        <taxon>unclassified sequences</taxon>
        <taxon>metagenomes</taxon>
        <taxon>ecological metagenomes</taxon>
    </lineage>
</organism>
<dbReference type="AlphaFoldDB" id="A0A6J6L4W1"/>
<evidence type="ECO:0000313" key="2">
    <source>
        <dbReference type="EMBL" id="CAB4655469.1"/>
    </source>
</evidence>
<dbReference type="EMBL" id="CAEZWQ010000009">
    <property type="protein sequence ID" value="CAB4655469.1"/>
    <property type="molecule type" value="Genomic_DNA"/>
</dbReference>
<protein>
    <submittedName>
        <fullName evidence="2">Unannotated protein</fullName>
    </submittedName>
</protein>
<name>A0A6J6L4W1_9ZZZZ</name>
<proteinExistence type="predicted"/>
<gene>
    <name evidence="2" type="ORF">UFOPK2275_00192</name>
</gene>
<feature type="region of interest" description="Disordered" evidence="1">
    <location>
        <begin position="83"/>
        <end position="116"/>
    </location>
</feature>
<accession>A0A6J6L4W1</accession>
<evidence type="ECO:0000256" key="1">
    <source>
        <dbReference type="SAM" id="MobiDB-lite"/>
    </source>
</evidence>
<sequence>MNLRAIADARRTRADVSSSVTACVARSINSCASSSTTASRSGKIGCESTISMANNVWLVTTTSAVCALPLALAAKHCEPNAHLSAPTHSRPDTELAAQTRLSTSGASSRSPDTPALRAHSCNRLASFSNEETPNMSSPSGSGSSLFIFCKQM</sequence>
<feature type="compositionally biased region" description="Polar residues" evidence="1">
    <location>
        <begin position="99"/>
        <end position="111"/>
    </location>
</feature>